<dbReference type="RefSeq" id="WP_307509289.1">
    <property type="nucleotide sequence ID" value="NZ_BAAACE010000028.1"/>
</dbReference>
<dbReference type="Proteomes" id="UP001232584">
    <property type="component" value="Unassembled WGS sequence"/>
</dbReference>
<name>A0ABU0N3N0_9FIRM</name>
<dbReference type="EMBL" id="JAUSWG010000014">
    <property type="protein sequence ID" value="MDQ0557777.1"/>
    <property type="molecule type" value="Genomic_DNA"/>
</dbReference>
<keyword evidence="2" id="KW-1185">Reference proteome</keyword>
<evidence type="ECO:0000313" key="1">
    <source>
        <dbReference type="EMBL" id="MDQ0557777.1"/>
    </source>
</evidence>
<reference evidence="1 2" key="1">
    <citation type="submission" date="2023-07" db="EMBL/GenBank/DDBJ databases">
        <title>Genomic Encyclopedia of Type Strains, Phase IV (KMG-IV): sequencing the most valuable type-strain genomes for metagenomic binning, comparative biology and taxonomic classification.</title>
        <authorList>
            <person name="Goeker M."/>
        </authorList>
    </citation>
    <scope>NUCLEOTIDE SEQUENCE [LARGE SCALE GENOMIC DNA]</scope>
    <source>
        <strain evidence="1 2">DSM 15049</strain>
    </source>
</reference>
<proteinExistence type="predicted"/>
<accession>A0ABU0N3N0</accession>
<sequence>MNLNSMDYKLEEQKKKVIQEYRLYLNSNCNWEYRHPKGKYQPVEYFSQKFVQKHSALAMVFQIHKLCFAKIKYFENNLNDFVPYSYSFKDGFQICEMHKVQFLYHQYSHYMIGIAELQNIKDIDEFKAFCIHLDSFKN</sequence>
<organism evidence="1 2">
    <name type="scientific">Paraclostridium ghonii</name>
    <dbReference type="NCBI Taxonomy" id="29358"/>
    <lineage>
        <taxon>Bacteria</taxon>
        <taxon>Bacillati</taxon>
        <taxon>Bacillota</taxon>
        <taxon>Clostridia</taxon>
        <taxon>Peptostreptococcales</taxon>
        <taxon>Peptostreptococcaceae</taxon>
        <taxon>Paraclostridium</taxon>
    </lineage>
</organism>
<comment type="caution">
    <text evidence="1">The sequence shown here is derived from an EMBL/GenBank/DDBJ whole genome shotgun (WGS) entry which is preliminary data.</text>
</comment>
<gene>
    <name evidence="1" type="ORF">QOZ92_002912</name>
</gene>
<evidence type="ECO:0000313" key="2">
    <source>
        <dbReference type="Proteomes" id="UP001232584"/>
    </source>
</evidence>
<protein>
    <submittedName>
        <fullName evidence="1">Uncharacterized protein</fullName>
    </submittedName>
</protein>